<keyword evidence="1" id="KW-1133">Transmembrane helix</keyword>
<evidence type="ECO:0000313" key="3">
    <source>
        <dbReference type="Proteomes" id="UP000708208"/>
    </source>
</evidence>
<feature type="transmembrane region" description="Helical" evidence="1">
    <location>
        <begin position="45"/>
        <end position="64"/>
    </location>
</feature>
<keyword evidence="1" id="KW-0472">Membrane</keyword>
<protein>
    <submittedName>
        <fullName evidence="2">Uncharacterized protein</fullName>
    </submittedName>
</protein>
<dbReference type="EMBL" id="CAJVCH010052074">
    <property type="protein sequence ID" value="CAG7718262.1"/>
    <property type="molecule type" value="Genomic_DNA"/>
</dbReference>
<dbReference type="AlphaFoldDB" id="A0A8J2NTZ1"/>
<keyword evidence="1" id="KW-0812">Transmembrane</keyword>
<sequence length="309" mass="34597">MGSGLQENIWRFNMLIAMAHALFVYIRCIQMELDDIPVSSYQRIFIRFMVAGYTLGAVLHFGIISKRNDIVLFVNQYMETMKNFESKFVKDNAATPKLVTSVGIVMQIVSFSFRGVWFVMTVVSAARPTSREQISSLFLNNSYSSLFVPVLILNAIFMAHIIYIFYSSGSVIVQTALAAFPMLTILDELNPEKTSITGGEFRRGPNFIIFYKCVLLIVNFGNQIWTETILPASKVLLITSCVLCTCGAFRMKGLFAVGLGIIAVFAVGFLVILFTLIAEIHSRSLKLKGWCKSSGIRDRVFKRALDALP</sequence>
<feature type="transmembrane region" description="Helical" evidence="1">
    <location>
        <begin position="104"/>
        <end position="126"/>
    </location>
</feature>
<proteinExistence type="predicted"/>
<gene>
    <name evidence="2" type="ORF">AFUS01_LOCUS7666</name>
</gene>
<reference evidence="2" key="1">
    <citation type="submission" date="2021-06" db="EMBL/GenBank/DDBJ databases">
        <authorList>
            <person name="Hodson N. C."/>
            <person name="Mongue J. A."/>
            <person name="Jaron S. K."/>
        </authorList>
    </citation>
    <scope>NUCLEOTIDE SEQUENCE</scope>
</reference>
<accession>A0A8J2NTZ1</accession>
<organism evidence="2 3">
    <name type="scientific">Allacma fusca</name>
    <dbReference type="NCBI Taxonomy" id="39272"/>
    <lineage>
        <taxon>Eukaryota</taxon>
        <taxon>Metazoa</taxon>
        <taxon>Ecdysozoa</taxon>
        <taxon>Arthropoda</taxon>
        <taxon>Hexapoda</taxon>
        <taxon>Collembola</taxon>
        <taxon>Symphypleona</taxon>
        <taxon>Sminthuridae</taxon>
        <taxon>Allacma</taxon>
    </lineage>
</organism>
<name>A0A8J2NTZ1_9HEXA</name>
<feature type="transmembrane region" description="Helical" evidence="1">
    <location>
        <begin position="138"/>
        <end position="157"/>
    </location>
</feature>
<comment type="caution">
    <text evidence="2">The sequence shown here is derived from an EMBL/GenBank/DDBJ whole genome shotgun (WGS) entry which is preliminary data.</text>
</comment>
<feature type="transmembrane region" description="Helical" evidence="1">
    <location>
        <begin position="12"/>
        <end position="33"/>
    </location>
</feature>
<feature type="non-terminal residue" evidence="2">
    <location>
        <position position="1"/>
    </location>
</feature>
<evidence type="ECO:0000313" key="2">
    <source>
        <dbReference type="EMBL" id="CAG7718262.1"/>
    </source>
</evidence>
<dbReference type="Proteomes" id="UP000708208">
    <property type="component" value="Unassembled WGS sequence"/>
</dbReference>
<evidence type="ECO:0000256" key="1">
    <source>
        <dbReference type="SAM" id="Phobius"/>
    </source>
</evidence>
<keyword evidence="3" id="KW-1185">Reference proteome</keyword>
<feature type="transmembrane region" description="Helical" evidence="1">
    <location>
        <begin position="256"/>
        <end position="278"/>
    </location>
</feature>